<dbReference type="CDD" id="cd09616">
    <property type="entry name" value="Peptidase_C12_UCH_L1_L3"/>
    <property type="match status" value="1"/>
</dbReference>
<dbReference type="Pfam" id="PF01088">
    <property type="entry name" value="Peptidase_C12"/>
    <property type="match status" value="1"/>
</dbReference>
<evidence type="ECO:0000256" key="11">
    <source>
        <dbReference type="RuleBase" id="RU361215"/>
    </source>
</evidence>
<dbReference type="GO" id="GO:0004843">
    <property type="term" value="F:cysteine-type deubiquitinase activity"/>
    <property type="evidence" value="ECO:0007669"/>
    <property type="project" value="UniProtKB-UniRule"/>
</dbReference>
<dbReference type="Gene3D" id="3.40.532.10">
    <property type="entry name" value="Peptidase C12, ubiquitin carboxyl-terminal hydrolase"/>
    <property type="match status" value="1"/>
</dbReference>
<comment type="similarity">
    <text evidence="2 10 11">Belongs to the peptidase C12 family.</text>
</comment>
<keyword evidence="7 10" id="KW-0788">Thiol protease</keyword>
<dbReference type="GO" id="GO:0005737">
    <property type="term" value="C:cytoplasm"/>
    <property type="evidence" value="ECO:0007669"/>
    <property type="project" value="TreeGrafter"/>
</dbReference>
<name>A0AAW2IDF5_9NEOP</name>
<dbReference type="AlphaFoldDB" id="A0AAW2IDF5"/>
<dbReference type="GO" id="GO:0006511">
    <property type="term" value="P:ubiquitin-dependent protein catabolic process"/>
    <property type="evidence" value="ECO:0007669"/>
    <property type="project" value="UniProtKB-UniRule"/>
</dbReference>
<feature type="active site" description="Nucleophile" evidence="10">
    <location>
        <position position="99"/>
    </location>
</feature>
<comment type="catalytic activity">
    <reaction evidence="1 10 11">
        <text>Thiol-dependent hydrolysis of ester, thioester, amide, peptide and isopeptide bonds formed by the C-terminal Gly of ubiquitin (a 76-residue protein attached to proteins as an intracellular targeting signal).</text>
        <dbReference type="EC" id="3.4.19.12"/>
    </reaction>
</comment>
<dbReference type="InterPro" id="IPR057254">
    <property type="entry name" value="UCH_AS"/>
</dbReference>
<feature type="site" description="Transition state stabilizer" evidence="10">
    <location>
        <position position="93"/>
    </location>
</feature>
<dbReference type="InterPro" id="IPR036959">
    <property type="entry name" value="Peptidase_C12_UCH_sf"/>
</dbReference>
<feature type="active site" description="Proton donor" evidence="10">
    <location>
        <position position="171"/>
    </location>
</feature>
<dbReference type="EMBL" id="JARGDH010000001">
    <property type="protein sequence ID" value="KAL0280254.1"/>
    <property type="molecule type" value="Genomic_DNA"/>
</dbReference>
<evidence type="ECO:0000256" key="10">
    <source>
        <dbReference type="PROSITE-ProRule" id="PRU01393"/>
    </source>
</evidence>
<protein>
    <recommendedName>
        <fullName evidence="9 11">Ubiquitin carboxyl-terminal hydrolase</fullName>
        <ecNumber evidence="3 11">3.4.19.12</ecNumber>
    </recommendedName>
</protein>
<accession>A0AAW2IDF5</accession>
<dbReference type="PANTHER" id="PTHR10589:SF17">
    <property type="entry name" value="UBIQUITIN CARBOXYL-TERMINAL HYDROLASE"/>
    <property type="match status" value="1"/>
</dbReference>
<organism evidence="13">
    <name type="scientific">Menopon gallinae</name>
    <name type="common">poultry shaft louse</name>
    <dbReference type="NCBI Taxonomy" id="328185"/>
    <lineage>
        <taxon>Eukaryota</taxon>
        <taxon>Metazoa</taxon>
        <taxon>Ecdysozoa</taxon>
        <taxon>Arthropoda</taxon>
        <taxon>Hexapoda</taxon>
        <taxon>Insecta</taxon>
        <taxon>Pterygota</taxon>
        <taxon>Neoptera</taxon>
        <taxon>Paraneoptera</taxon>
        <taxon>Psocodea</taxon>
        <taxon>Troctomorpha</taxon>
        <taxon>Phthiraptera</taxon>
        <taxon>Amblycera</taxon>
        <taxon>Menoponidae</taxon>
        <taxon>Menopon</taxon>
    </lineage>
</organism>
<dbReference type="GO" id="GO:0016579">
    <property type="term" value="P:protein deubiquitination"/>
    <property type="evidence" value="ECO:0007669"/>
    <property type="project" value="TreeGrafter"/>
</dbReference>
<dbReference type="FunFam" id="3.40.532.10:FF:000006">
    <property type="entry name" value="Ubiquitin carboxyl-terminal hydrolase"/>
    <property type="match status" value="1"/>
</dbReference>
<keyword evidence="4 10" id="KW-0645">Protease</keyword>
<comment type="caution">
    <text evidence="13">The sequence shown here is derived from an EMBL/GenBank/DDBJ whole genome shotgun (WGS) entry which is preliminary data.</text>
</comment>
<dbReference type="InterPro" id="IPR001578">
    <property type="entry name" value="Peptidase_C12_UCH"/>
</dbReference>
<evidence type="ECO:0000259" key="12">
    <source>
        <dbReference type="PROSITE" id="PS52048"/>
    </source>
</evidence>
<evidence type="ECO:0000256" key="2">
    <source>
        <dbReference type="ARBA" id="ARBA00009326"/>
    </source>
</evidence>
<gene>
    <name evidence="13" type="ORF">PYX00_001601</name>
</gene>
<dbReference type="PROSITE" id="PS52048">
    <property type="entry name" value="UCH_DOMAIN"/>
    <property type="match status" value="1"/>
</dbReference>
<dbReference type="EC" id="3.4.19.12" evidence="3 11"/>
<evidence type="ECO:0000313" key="13">
    <source>
        <dbReference type="EMBL" id="KAL0280254.1"/>
    </source>
</evidence>
<keyword evidence="5 10" id="KW-0833">Ubl conjugation pathway</keyword>
<proteinExistence type="inferred from homology"/>
<sequence length="232" mass="26154">MSDVSTDMVWIPLESNPDVMNVFLHELGVPKKVQVVDVYSLDPEMLALVPQPALALLLLFPCDDKYEQHKSQQEKEIRERGQEISSKLYFLKQYVHNACGTIALIHSIANLDSIELGDGHLKQFLDDSKNLSPEKRGELLQKCEGIINTHKDVASTGQTAPPDLYEPVPYHFVAFVHKDGCLYELDGRKEFPVNHGKSSEETFLHDAAEVCRTYMSRNPENVNFTVVAITAE</sequence>
<dbReference type="PANTHER" id="PTHR10589">
    <property type="entry name" value="UBIQUITIN CARBOXYL-TERMINAL HYDROLASE"/>
    <property type="match status" value="1"/>
</dbReference>
<evidence type="ECO:0000256" key="6">
    <source>
        <dbReference type="ARBA" id="ARBA00022801"/>
    </source>
</evidence>
<dbReference type="PRINTS" id="PR00707">
    <property type="entry name" value="UBCTHYDRLASE"/>
</dbReference>
<keyword evidence="6 10" id="KW-0378">Hydrolase</keyword>
<dbReference type="InterPro" id="IPR038765">
    <property type="entry name" value="Papain-like_cys_pep_sf"/>
</dbReference>
<dbReference type="SUPFAM" id="SSF54001">
    <property type="entry name" value="Cysteine proteinases"/>
    <property type="match status" value="1"/>
</dbReference>
<feature type="domain" description="UCH catalytic" evidence="12">
    <location>
        <begin position="9"/>
        <end position="231"/>
    </location>
</feature>
<dbReference type="PROSITE" id="PS00140">
    <property type="entry name" value="UCH_1"/>
    <property type="match status" value="1"/>
</dbReference>
<evidence type="ECO:0000256" key="7">
    <source>
        <dbReference type="ARBA" id="ARBA00022807"/>
    </source>
</evidence>
<evidence type="ECO:0000256" key="8">
    <source>
        <dbReference type="ARBA" id="ARBA00055560"/>
    </source>
</evidence>
<evidence type="ECO:0000256" key="4">
    <source>
        <dbReference type="ARBA" id="ARBA00022670"/>
    </source>
</evidence>
<evidence type="ECO:0000256" key="3">
    <source>
        <dbReference type="ARBA" id="ARBA00012759"/>
    </source>
</evidence>
<reference evidence="13" key="1">
    <citation type="journal article" date="2024" name="Gigascience">
        <title>Chromosome-level genome of the poultry shaft louse Menopon gallinae provides insight into the host-switching and adaptive evolution of parasitic lice.</title>
        <authorList>
            <person name="Xu Y."/>
            <person name="Ma L."/>
            <person name="Liu S."/>
            <person name="Liang Y."/>
            <person name="Liu Q."/>
            <person name="He Z."/>
            <person name="Tian L."/>
            <person name="Duan Y."/>
            <person name="Cai W."/>
            <person name="Li H."/>
            <person name="Song F."/>
        </authorList>
    </citation>
    <scope>NUCLEOTIDE SEQUENCE</scope>
    <source>
        <strain evidence="13">Cailab_2023a</strain>
    </source>
</reference>
<evidence type="ECO:0000256" key="9">
    <source>
        <dbReference type="ARBA" id="ARBA00073226"/>
    </source>
</evidence>
<comment type="function">
    <text evidence="8">Ubiquitin-protein hydrolase is involved both in the processing of ubiquitin precursors and of ubiquitinated proteins. This enzyme is a thiol protease that recognizes and hydrolyzes a peptide bond at the C-terminal glycine of ubiquitin.</text>
</comment>
<evidence type="ECO:0000256" key="5">
    <source>
        <dbReference type="ARBA" id="ARBA00022786"/>
    </source>
</evidence>
<evidence type="ECO:0000256" key="1">
    <source>
        <dbReference type="ARBA" id="ARBA00000707"/>
    </source>
</evidence>
<feature type="site" description="Important for enzyme activity" evidence="10">
    <location>
        <position position="186"/>
    </location>
</feature>